<protein>
    <submittedName>
        <fullName evidence="1">10795_t:CDS:1</fullName>
    </submittedName>
</protein>
<comment type="caution">
    <text evidence="1">The sequence shown here is derived from an EMBL/GenBank/DDBJ whole genome shotgun (WGS) entry which is preliminary data.</text>
</comment>
<organism evidence="1 2">
    <name type="scientific">Scutellospora calospora</name>
    <dbReference type="NCBI Taxonomy" id="85575"/>
    <lineage>
        <taxon>Eukaryota</taxon>
        <taxon>Fungi</taxon>
        <taxon>Fungi incertae sedis</taxon>
        <taxon>Mucoromycota</taxon>
        <taxon>Glomeromycotina</taxon>
        <taxon>Glomeromycetes</taxon>
        <taxon>Diversisporales</taxon>
        <taxon>Gigasporaceae</taxon>
        <taxon>Scutellospora</taxon>
    </lineage>
</organism>
<reference evidence="1" key="1">
    <citation type="submission" date="2021-06" db="EMBL/GenBank/DDBJ databases">
        <authorList>
            <person name="Kallberg Y."/>
            <person name="Tangrot J."/>
            <person name="Rosling A."/>
        </authorList>
    </citation>
    <scope>NUCLEOTIDE SEQUENCE</scope>
    <source>
        <strain evidence="1">AU212A</strain>
    </source>
</reference>
<accession>A0ACA9LD05</accession>
<name>A0ACA9LD05_9GLOM</name>
<gene>
    <name evidence="1" type="ORF">SCALOS_LOCUS4185</name>
</gene>
<keyword evidence="2" id="KW-1185">Reference proteome</keyword>
<dbReference type="EMBL" id="CAJVPM010005442">
    <property type="protein sequence ID" value="CAG8524013.1"/>
    <property type="molecule type" value="Genomic_DNA"/>
</dbReference>
<evidence type="ECO:0000313" key="1">
    <source>
        <dbReference type="EMBL" id="CAG8524013.1"/>
    </source>
</evidence>
<dbReference type="Proteomes" id="UP000789860">
    <property type="component" value="Unassembled WGS sequence"/>
</dbReference>
<sequence>MILESVKCCFSLQSNFTRPPNVYRIGVNASHVDARKYNNAYVAMVSFPPNYHVIDEPSSPYSYVSCIKKSDNEPMYQCDSKDKLTFYVELTVSIIQPQNNSNSLPQNNTPSATVNIFGDQCNQQDICPDLAALAESASNDDKISLGPFGTWPKTSVIIFGCILARDDDSFNPNSLLQSEDDDNDAIQMSTNDTLSKLKSKNNDKYNINRSLSQRTHDSKTVMYNKHPYNNFTQDSSIVINVDGESNTDKDLQINEKDAYLSSNNEIYENSSQINSNIEQEAADVTHLNNMKSTDLSGYQSVKESFGQQNFQEERRIIKKSTSHTDFGIKFSDLEIDIINLPRTISASSAPNSKIAIDKI</sequence>
<proteinExistence type="predicted"/>
<evidence type="ECO:0000313" key="2">
    <source>
        <dbReference type="Proteomes" id="UP000789860"/>
    </source>
</evidence>